<dbReference type="Pfam" id="PF01413">
    <property type="entry name" value="C4"/>
    <property type="match status" value="2"/>
</dbReference>
<dbReference type="InterPro" id="IPR008160">
    <property type="entry name" value="Collagen"/>
</dbReference>
<dbReference type="InterPro" id="IPR001442">
    <property type="entry name" value="Collagen_IV_NC"/>
</dbReference>
<evidence type="ECO:0000256" key="4">
    <source>
        <dbReference type="ARBA" id="ARBA00022737"/>
    </source>
</evidence>
<sequence>MYIFECSQSVAHKLPCFLLYGHKLGPKGEQGEAGDPGDMALPGAKGQRGYPGIKGEKGEVGMPGDIGPRGPIGDPGPPGDVGLPGDDGRPGLLGPRGDKGDTGWPGTVGMKGEVGDVGDPGPIGAHGMPGEDAIGLPGVKGDKGEPGAPGQKGMIGEPALRGLKGAKGEMGLPGPTGREPGEPGPKGDPGLKGTPGDIGPRGFSGPPGQALQSTYLFTRHFQNPDTEPVCPPGSQKISDGYSFVMANGNGELVTMDLGSHSSCLSMFSIMPFFQCLRDGSCQLGVRADRSYWLATTEPLPMMPLDVSEVTRRVARCVVCEAPTQPYAFHAQANQLQEVNCPEGWARLWDGYSFVMHSVGSTGGGQQLSSPGSCLEYFSYSPLLECNNGMSLCNYWSDAKAYYLRHVSNNTEFQKPVGQYITDHLPDETKVLREISRCRVCTKSRFQSYFV</sequence>
<dbReference type="Pfam" id="PF01391">
    <property type="entry name" value="Collagen"/>
    <property type="match status" value="1"/>
</dbReference>
<comment type="subcellular location">
    <subcellularLocation>
        <location evidence="1">Secreted</location>
        <location evidence="1">Extracellular space</location>
        <location evidence="1">Extracellular matrix</location>
        <location evidence="1">Basement membrane</location>
    </subcellularLocation>
</comment>
<dbReference type="SMART" id="SM00111">
    <property type="entry name" value="C4"/>
    <property type="match status" value="2"/>
</dbReference>
<feature type="compositionally biased region" description="Low complexity" evidence="8">
    <location>
        <begin position="80"/>
        <end position="95"/>
    </location>
</feature>
<feature type="region of interest" description="Disordered" evidence="8">
    <location>
        <begin position="166"/>
        <end position="207"/>
    </location>
</feature>
<evidence type="ECO:0000313" key="10">
    <source>
        <dbReference type="Proteomes" id="UP000050791"/>
    </source>
</evidence>
<dbReference type="Proteomes" id="UP000050791">
    <property type="component" value="Unassembled WGS sequence"/>
</dbReference>
<evidence type="ECO:0000256" key="2">
    <source>
        <dbReference type="ARBA" id="ARBA00022525"/>
    </source>
</evidence>
<dbReference type="GO" id="GO:0005581">
    <property type="term" value="C:collagen trimer"/>
    <property type="evidence" value="ECO:0007669"/>
    <property type="project" value="UniProtKB-KW"/>
</dbReference>
<evidence type="ECO:0000256" key="3">
    <source>
        <dbReference type="ARBA" id="ARBA00022530"/>
    </source>
</evidence>
<evidence type="ECO:0000256" key="5">
    <source>
        <dbReference type="ARBA" id="ARBA00022869"/>
    </source>
</evidence>
<name>A0AA85BAL0_9TREM</name>
<keyword evidence="4" id="KW-0677">Repeat</keyword>
<dbReference type="InterPro" id="IPR016187">
    <property type="entry name" value="CTDL_fold"/>
</dbReference>
<dbReference type="GO" id="GO:0005615">
    <property type="term" value="C:extracellular space"/>
    <property type="evidence" value="ECO:0007669"/>
    <property type="project" value="TreeGrafter"/>
</dbReference>
<dbReference type="Gene3D" id="2.170.240.10">
    <property type="entry name" value="Collagen IV, non-collagenous"/>
    <property type="match status" value="1"/>
</dbReference>
<dbReference type="PANTHER" id="PTHR24023:SF1082">
    <property type="entry name" value="COLLAGEN TRIPLE HELIX REPEAT"/>
    <property type="match status" value="1"/>
</dbReference>
<evidence type="ECO:0000256" key="7">
    <source>
        <dbReference type="ARBA" id="ARBA00023157"/>
    </source>
</evidence>
<dbReference type="InterPro" id="IPR036954">
    <property type="entry name" value="Collagen_IV_NC_sf"/>
</dbReference>
<evidence type="ECO:0000259" key="9">
    <source>
        <dbReference type="PROSITE" id="PS51403"/>
    </source>
</evidence>
<keyword evidence="7" id="KW-1015">Disulfide bond</keyword>
<dbReference type="AlphaFoldDB" id="A0AA85BAL0"/>
<dbReference type="GO" id="GO:0005604">
    <property type="term" value="C:basement membrane"/>
    <property type="evidence" value="ECO:0007669"/>
    <property type="project" value="UniProtKB-SubCell"/>
</dbReference>
<evidence type="ECO:0000313" key="11">
    <source>
        <dbReference type="WBParaSite" id="SMTH1_43410.1"/>
    </source>
</evidence>
<dbReference type="WBParaSite" id="SMTH1_43410.1">
    <property type="protein sequence ID" value="SMTH1_43410.1"/>
    <property type="gene ID" value="SMTH1_43410"/>
</dbReference>
<keyword evidence="2" id="KW-0964">Secreted</keyword>
<accession>A0AA85BAL0</accession>
<dbReference type="PANTHER" id="PTHR24023">
    <property type="entry name" value="COLLAGEN ALPHA"/>
    <property type="match status" value="1"/>
</dbReference>
<proteinExistence type="predicted"/>
<dbReference type="GO" id="GO:0030198">
    <property type="term" value="P:extracellular matrix organization"/>
    <property type="evidence" value="ECO:0007669"/>
    <property type="project" value="TreeGrafter"/>
</dbReference>
<evidence type="ECO:0000256" key="8">
    <source>
        <dbReference type="SAM" id="MobiDB-lite"/>
    </source>
</evidence>
<dbReference type="InterPro" id="IPR050149">
    <property type="entry name" value="Collagen_superfamily"/>
</dbReference>
<reference evidence="11" key="1">
    <citation type="submission" date="2023-11" db="UniProtKB">
        <authorList>
            <consortium name="WormBaseParasite"/>
        </authorList>
    </citation>
    <scope>IDENTIFICATION</scope>
</reference>
<evidence type="ECO:0000256" key="6">
    <source>
        <dbReference type="ARBA" id="ARBA00023119"/>
    </source>
</evidence>
<dbReference type="PROSITE" id="PS51403">
    <property type="entry name" value="NC1_IV"/>
    <property type="match status" value="1"/>
</dbReference>
<feature type="region of interest" description="Disordered" evidence="8">
    <location>
        <begin position="61"/>
        <end position="105"/>
    </location>
</feature>
<dbReference type="SUPFAM" id="SSF56436">
    <property type="entry name" value="C-type lectin-like"/>
    <property type="match status" value="2"/>
</dbReference>
<feature type="domain" description="Collagen IV NC1" evidence="9">
    <location>
        <begin position="214"/>
        <end position="444"/>
    </location>
</feature>
<feature type="compositionally biased region" description="Low complexity" evidence="8">
    <location>
        <begin position="63"/>
        <end position="72"/>
    </location>
</feature>
<dbReference type="GO" id="GO:0030020">
    <property type="term" value="F:extracellular matrix structural constituent conferring tensile strength"/>
    <property type="evidence" value="ECO:0007669"/>
    <property type="project" value="TreeGrafter"/>
</dbReference>
<organism evidence="10 11">
    <name type="scientific">Schistosoma mattheei</name>
    <dbReference type="NCBI Taxonomy" id="31246"/>
    <lineage>
        <taxon>Eukaryota</taxon>
        <taxon>Metazoa</taxon>
        <taxon>Spiralia</taxon>
        <taxon>Lophotrochozoa</taxon>
        <taxon>Platyhelminthes</taxon>
        <taxon>Trematoda</taxon>
        <taxon>Digenea</taxon>
        <taxon>Strigeidida</taxon>
        <taxon>Schistosomatoidea</taxon>
        <taxon>Schistosomatidae</taxon>
        <taxon>Schistosoma</taxon>
    </lineage>
</organism>
<evidence type="ECO:0000256" key="1">
    <source>
        <dbReference type="ARBA" id="ARBA00004302"/>
    </source>
</evidence>
<keyword evidence="3" id="KW-0272">Extracellular matrix</keyword>
<keyword evidence="5" id="KW-0084">Basement membrane</keyword>
<protein>
    <recommendedName>
        <fullName evidence="9">Collagen IV NC1 domain-containing protein</fullName>
    </recommendedName>
</protein>
<keyword evidence="6" id="KW-0176">Collagen</keyword>